<dbReference type="FunFam" id="3.40.1190.20:FF:000019">
    <property type="entry name" value="Ribokinase"/>
    <property type="match status" value="1"/>
</dbReference>
<comment type="caution">
    <text evidence="6">The sequence shown here is derived from an EMBL/GenBank/DDBJ whole genome shotgun (WGS) entry which is preliminary data.</text>
</comment>
<dbReference type="InterPro" id="IPR002173">
    <property type="entry name" value="Carboh/pur_kinase_PfkB_CS"/>
</dbReference>
<comment type="similarity">
    <text evidence="1 4">Belongs to the carbohydrate kinase PfkB family.</text>
</comment>
<dbReference type="SUPFAM" id="SSF53613">
    <property type="entry name" value="Ribokinase-like"/>
    <property type="match status" value="1"/>
</dbReference>
<dbReference type="InterPro" id="IPR029056">
    <property type="entry name" value="Ribokinase-like"/>
</dbReference>
<feature type="domain" description="Carbohydrate kinase PfkB" evidence="5">
    <location>
        <begin position="3"/>
        <end position="288"/>
    </location>
</feature>
<evidence type="ECO:0000256" key="2">
    <source>
        <dbReference type="ARBA" id="ARBA00022679"/>
    </source>
</evidence>
<dbReference type="GO" id="GO:0006796">
    <property type="term" value="P:phosphate-containing compound metabolic process"/>
    <property type="evidence" value="ECO:0007669"/>
    <property type="project" value="UniProtKB-ARBA"/>
</dbReference>
<proteinExistence type="inferred from homology"/>
<dbReference type="Gene3D" id="3.40.1190.20">
    <property type="match status" value="1"/>
</dbReference>
<dbReference type="GO" id="GO:0016301">
    <property type="term" value="F:kinase activity"/>
    <property type="evidence" value="ECO:0007669"/>
    <property type="project" value="UniProtKB-KW"/>
</dbReference>
<dbReference type="AlphaFoldDB" id="A0A371R3L3"/>
<protein>
    <submittedName>
        <fullName evidence="6">Sugar kinase</fullName>
    </submittedName>
</protein>
<dbReference type="PANTHER" id="PTHR10584:SF166">
    <property type="entry name" value="RIBOKINASE"/>
    <property type="match status" value="1"/>
</dbReference>
<evidence type="ECO:0000259" key="5">
    <source>
        <dbReference type="Pfam" id="PF00294"/>
    </source>
</evidence>
<dbReference type="PROSITE" id="PS00583">
    <property type="entry name" value="PFKB_KINASES_1"/>
    <property type="match status" value="1"/>
</dbReference>
<evidence type="ECO:0000256" key="4">
    <source>
        <dbReference type="RuleBase" id="RU003704"/>
    </source>
</evidence>
<dbReference type="RefSeq" id="WP_116430513.1">
    <property type="nucleotide sequence ID" value="NZ_NMUF01000018.1"/>
</dbReference>
<keyword evidence="2 4" id="KW-0808">Transferase</keyword>
<sequence>MIVASIGNLNFDIYLKVYELPGPDENVEALDLYTGGGGSAANFAVAIAKMGLSARFIGAVGEDPLGEISLRELRAEGVDVSFVKRVRGVRSGVVVVLVHPDGVKRMVSYRGANLGLTPADLTVDKFAGVKHIHLATGRTELILKAKEIAREIGASISVDGGTALARKGLEIVRAAVEGVDVVFMNHVEAQLVANAGDHKSAVEKLARELKVGELVVTLGPIGAVVFKNGRLLHVDAFKVNAVDTTGAGDCFAAAYITMYLRGRDLYERLLFANAAAAIKVTRPSARASPRYDEVVAFLESLGYKI</sequence>
<dbReference type="InterPro" id="IPR002139">
    <property type="entry name" value="Ribo/fructo_kinase"/>
</dbReference>
<reference evidence="6 7" key="1">
    <citation type="submission" date="2017-07" db="EMBL/GenBank/DDBJ databases">
        <title>Draft genome sequence of aerobic hyperthermophilic archaea, Pyrobaculum aerophilum YKB31 and YKB32.</title>
        <authorList>
            <person name="Mochizuki T."/>
            <person name="Berliner A.J."/>
            <person name="Yoshida-Takashima Y."/>
            <person name="Takaki Y."/>
            <person name="Nunoura T."/>
            <person name="Takai K."/>
        </authorList>
    </citation>
    <scope>NUCLEOTIDE SEQUENCE [LARGE SCALE GENOMIC DNA]</scope>
    <source>
        <strain evidence="6 7">YKB32</strain>
    </source>
</reference>
<dbReference type="InterPro" id="IPR011611">
    <property type="entry name" value="PfkB_dom"/>
</dbReference>
<dbReference type="Pfam" id="PF00294">
    <property type="entry name" value="PfkB"/>
    <property type="match status" value="1"/>
</dbReference>
<dbReference type="OrthoDB" id="26949at2157"/>
<gene>
    <name evidence="6" type="ORF">CGL52_07545</name>
</gene>
<dbReference type="CDD" id="cd01942">
    <property type="entry name" value="ribokinase_group_A"/>
    <property type="match status" value="1"/>
</dbReference>
<dbReference type="EMBL" id="NMUF01000018">
    <property type="protein sequence ID" value="RFA98389.1"/>
    <property type="molecule type" value="Genomic_DNA"/>
</dbReference>
<dbReference type="PANTHER" id="PTHR10584">
    <property type="entry name" value="SUGAR KINASE"/>
    <property type="match status" value="1"/>
</dbReference>
<dbReference type="PRINTS" id="PR00990">
    <property type="entry name" value="RIBOKINASE"/>
</dbReference>
<organism evidence="6 7">
    <name type="scientific">Pyrobaculum aerophilum</name>
    <dbReference type="NCBI Taxonomy" id="13773"/>
    <lineage>
        <taxon>Archaea</taxon>
        <taxon>Thermoproteota</taxon>
        <taxon>Thermoprotei</taxon>
        <taxon>Thermoproteales</taxon>
        <taxon>Thermoproteaceae</taxon>
        <taxon>Pyrobaculum</taxon>
    </lineage>
</organism>
<keyword evidence="3 4" id="KW-0418">Kinase</keyword>
<evidence type="ECO:0000256" key="3">
    <source>
        <dbReference type="ARBA" id="ARBA00022777"/>
    </source>
</evidence>
<evidence type="ECO:0000313" key="7">
    <source>
        <dbReference type="Proteomes" id="UP000256877"/>
    </source>
</evidence>
<evidence type="ECO:0000313" key="6">
    <source>
        <dbReference type="EMBL" id="RFA98389.1"/>
    </source>
</evidence>
<dbReference type="PROSITE" id="PS00584">
    <property type="entry name" value="PFKB_KINASES_2"/>
    <property type="match status" value="1"/>
</dbReference>
<dbReference type="Proteomes" id="UP000256877">
    <property type="component" value="Unassembled WGS sequence"/>
</dbReference>
<evidence type="ECO:0000256" key="1">
    <source>
        <dbReference type="ARBA" id="ARBA00010688"/>
    </source>
</evidence>
<accession>A0A371R3L3</accession>
<name>A0A371R3L3_9CREN</name>